<evidence type="ECO:0000313" key="2">
    <source>
        <dbReference type="EMBL" id="UXI69711.1"/>
    </source>
</evidence>
<sequence>MYRLMVGLVVVLSGALMTGCASSGNSGLVKREMLPSDDIDVQKVATVNKWARERGHTVQWINMPIKTRDHRVADR</sequence>
<organism evidence="2 3">
    <name type="scientific">Tahibacter amnicola</name>
    <dbReference type="NCBI Taxonomy" id="2976241"/>
    <lineage>
        <taxon>Bacteria</taxon>
        <taxon>Pseudomonadati</taxon>
        <taxon>Pseudomonadota</taxon>
        <taxon>Gammaproteobacteria</taxon>
        <taxon>Lysobacterales</taxon>
        <taxon>Rhodanobacteraceae</taxon>
        <taxon>Tahibacter</taxon>
    </lineage>
</organism>
<dbReference type="EMBL" id="CP104694">
    <property type="protein sequence ID" value="UXI69711.1"/>
    <property type="molecule type" value="Genomic_DNA"/>
</dbReference>
<keyword evidence="3" id="KW-1185">Reference proteome</keyword>
<accession>A0ABY6BI72</accession>
<dbReference type="PROSITE" id="PS51257">
    <property type="entry name" value="PROKAR_LIPOPROTEIN"/>
    <property type="match status" value="1"/>
</dbReference>
<protein>
    <submittedName>
        <fullName evidence="2">Uncharacterized protein</fullName>
    </submittedName>
</protein>
<dbReference type="RefSeq" id="WP_261696664.1">
    <property type="nucleotide sequence ID" value="NZ_CP104694.1"/>
</dbReference>
<dbReference type="Proteomes" id="UP001064632">
    <property type="component" value="Chromosome"/>
</dbReference>
<feature type="chain" id="PRO_5046997909" evidence="1">
    <location>
        <begin position="24"/>
        <end position="75"/>
    </location>
</feature>
<proteinExistence type="predicted"/>
<name>A0ABY6BI72_9GAMM</name>
<feature type="signal peptide" evidence="1">
    <location>
        <begin position="1"/>
        <end position="23"/>
    </location>
</feature>
<evidence type="ECO:0000256" key="1">
    <source>
        <dbReference type="SAM" id="SignalP"/>
    </source>
</evidence>
<evidence type="ECO:0000313" key="3">
    <source>
        <dbReference type="Proteomes" id="UP001064632"/>
    </source>
</evidence>
<reference evidence="2" key="1">
    <citation type="submission" date="2022-09" db="EMBL/GenBank/DDBJ databases">
        <title>Tahibacter sp. nov., isolated from a fresh water.</title>
        <authorList>
            <person name="Baek J.H."/>
            <person name="Lee J.K."/>
            <person name="Kim J.M."/>
            <person name="Jeon C.O."/>
        </authorList>
    </citation>
    <scope>NUCLEOTIDE SEQUENCE</scope>
    <source>
        <strain evidence="2">W38</strain>
    </source>
</reference>
<gene>
    <name evidence="2" type="ORF">N4264_08785</name>
</gene>
<keyword evidence="1" id="KW-0732">Signal</keyword>